<comment type="caution">
    <text evidence="1">The sequence shown here is derived from an EMBL/GenBank/DDBJ whole genome shotgun (WGS) entry which is preliminary data.</text>
</comment>
<proteinExistence type="predicted"/>
<dbReference type="Proteomes" id="UP001152795">
    <property type="component" value="Unassembled WGS sequence"/>
</dbReference>
<feature type="non-terminal residue" evidence="1">
    <location>
        <position position="1"/>
    </location>
</feature>
<evidence type="ECO:0000313" key="2">
    <source>
        <dbReference type="Proteomes" id="UP001152795"/>
    </source>
</evidence>
<accession>A0A7D9JSN4</accession>
<dbReference type="OrthoDB" id="5990438at2759"/>
<reference evidence="1" key="1">
    <citation type="submission" date="2020-04" db="EMBL/GenBank/DDBJ databases">
        <authorList>
            <person name="Alioto T."/>
            <person name="Alioto T."/>
            <person name="Gomez Garrido J."/>
        </authorList>
    </citation>
    <scope>NUCLEOTIDE SEQUENCE</scope>
    <source>
        <strain evidence="1">A484AB</strain>
    </source>
</reference>
<organism evidence="1 2">
    <name type="scientific">Paramuricea clavata</name>
    <name type="common">Red gorgonian</name>
    <name type="synonym">Violescent sea-whip</name>
    <dbReference type="NCBI Taxonomy" id="317549"/>
    <lineage>
        <taxon>Eukaryota</taxon>
        <taxon>Metazoa</taxon>
        <taxon>Cnidaria</taxon>
        <taxon>Anthozoa</taxon>
        <taxon>Octocorallia</taxon>
        <taxon>Malacalcyonacea</taxon>
        <taxon>Plexauridae</taxon>
        <taxon>Paramuricea</taxon>
    </lineage>
</organism>
<dbReference type="Gene3D" id="3.10.10.10">
    <property type="entry name" value="HIV Type 1 Reverse Transcriptase, subunit A, domain 1"/>
    <property type="match status" value="1"/>
</dbReference>
<name>A0A7D9JSN4_PARCT</name>
<gene>
    <name evidence="1" type="ORF">PACLA_8A079108</name>
</gene>
<dbReference type="EMBL" id="CACRXK020020803">
    <property type="protein sequence ID" value="CAB4035186.1"/>
    <property type="molecule type" value="Genomic_DNA"/>
</dbReference>
<protein>
    <submittedName>
        <fullName evidence="1">Uncharacterized protein</fullName>
    </submittedName>
</protein>
<dbReference type="AlphaFoldDB" id="A0A7D9JSN4"/>
<evidence type="ECO:0000313" key="1">
    <source>
        <dbReference type="EMBL" id="CAB4035186.1"/>
    </source>
</evidence>
<keyword evidence="2" id="KW-1185">Reference proteome</keyword>
<sequence length="103" mass="11496">NIDLKGLAPEQRSVVLRMLAQEADAFSQNDDDIGCIPDLKVTTKLNDETPVQKNYMAVPRPLVFPEVKSYVEDLVNKNYIRISTSPYSSPVVLRFGPASTIEN</sequence>